<evidence type="ECO:0000313" key="3">
    <source>
        <dbReference type="EMBL" id="WTS17254.1"/>
    </source>
</evidence>
<evidence type="ECO:0000259" key="2">
    <source>
        <dbReference type="Pfam" id="PF01471"/>
    </source>
</evidence>
<name>A0AAU1UH45_9ACTN</name>
<dbReference type="SUPFAM" id="SSF47090">
    <property type="entry name" value="PGBD-like"/>
    <property type="match status" value="1"/>
</dbReference>
<dbReference type="AlphaFoldDB" id="A0AAU1UH45"/>
<proteinExistence type="predicted"/>
<sequence>MSSAARPGSGTRVLSPGSHGGQVKDLQRRLTQLNLYTGPADGRYSTDVADAVHRYQVARGIDEDAGVYGPETRAALESETRGG</sequence>
<accession>A0AAU1UH45</accession>
<dbReference type="Gene3D" id="1.10.101.10">
    <property type="entry name" value="PGBD-like superfamily/PGBD"/>
    <property type="match status" value="1"/>
</dbReference>
<organism evidence="3">
    <name type="scientific">Streptomyces sp. NBC_00119</name>
    <dbReference type="NCBI Taxonomy" id="2975659"/>
    <lineage>
        <taxon>Bacteria</taxon>
        <taxon>Bacillati</taxon>
        <taxon>Actinomycetota</taxon>
        <taxon>Actinomycetes</taxon>
        <taxon>Kitasatosporales</taxon>
        <taxon>Streptomycetaceae</taxon>
        <taxon>Streptomyces</taxon>
    </lineage>
</organism>
<feature type="domain" description="Peptidoglycan binding-like" evidence="2">
    <location>
        <begin position="20"/>
        <end position="76"/>
    </location>
</feature>
<feature type="region of interest" description="Disordered" evidence="1">
    <location>
        <begin position="1"/>
        <end position="25"/>
    </location>
</feature>
<dbReference type="Pfam" id="PF01471">
    <property type="entry name" value="PG_binding_1"/>
    <property type="match status" value="1"/>
</dbReference>
<dbReference type="InterPro" id="IPR002477">
    <property type="entry name" value="Peptidoglycan-bd-like"/>
</dbReference>
<gene>
    <name evidence="3" type="ORF">OHU69_43185</name>
</gene>
<dbReference type="InterPro" id="IPR036366">
    <property type="entry name" value="PGBDSf"/>
</dbReference>
<dbReference type="EMBL" id="CP108195">
    <property type="protein sequence ID" value="WTS17254.1"/>
    <property type="molecule type" value="Genomic_DNA"/>
</dbReference>
<reference evidence="3" key="1">
    <citation type="submission" date="2022-10" db="EMBL/GenBank/DDBJ databases">
        <title>The complete genomes of actinobacterial strains from the NBC collection.</title>
        <authorList>
            <person name="Joergensen T.S."/>
            <person name="Alvarez Arevalo M."/>
            <person name="Sterndorff E.B."/>
            <person name="Faurdal D."/>
            <person name="Vuksanovic O."/>
            <person name="Mourched A.-S."/>
            <person name="Charusanti P."/>
            <person name="Shaw S."/>
            <person name="Blin K."/>
            <person name="Weber T."/>
        </authorList>
    </citation>
    <scope>NUCLEOTIDE SEQUENCE</scope>
    <source>
        <strain evidence="3">NBC_00119</strain>
    </source>
</reference>
<evidence type="ECO:0000256" key="1">
    <source>
        <dbReference type="SAM" id="MobiDB-lite"/>
    </source>
</evidence>
<protein>
    <submittedName>
        <fullName evidence="3">Peptidoglycan-binding protein</fullName>
    </submittedName>
</protein>
<dbReference type="InterPro" id="IPR036365">
    <property type="entry name" value="PGBD-like_sf"/>
</dbReference>